<protein>
    <submittedName>
        <fullName evidence="6">NAM-associated domain-containing protein</fullName>
    </submittedName>
</protein>
<evidence type="ECO:0000256" key="1">
    <source>
        <dbReference type="ARBA" id="ARBA00004123"/>
    </source>
</evidence>
<dbReference type="Proteomes" id="UP000050794">
    <property type="component" value="Unassembled WGS sequence"/>
</dbReference>
<organism evidence="5 6">
    <name type="scientific">Toxocara canis</name>
    <name type="common">Canine roundworm</name>
    <dbReference type="NCBI Taxonomy" id="6265"/>
    <lineage>
        <taxon>Eukaryota</taxon>
        <taxon>Metazoa</taxon>
        <taxon>Ecdysozoa</taxon>
        <taxon>Nematoda</taxon>
        <taxon>Chromadorea</taxon>
        <taxon>Rhabditida</taxon>
        <taxon>Spirurina</taxon>
        <taxon>Ascaridomorpha</taxon>
        <taxon>Ascaridoidea</taxon>
        <taxon>Toxocaridae</taxon>
        <taxon>Toxocara</taxon>
    </lineage>
</organism>
<dbReference type="PANTHER" id="PTHR44267">
    <property type="entry name" value="WD REPEAT-CONTAINING PROTEIN 43"/>
    <property type="match status" value="1"/>
</dbReference>
<feature type="compositionally biased region" description="Acidic residues" evidence="3">
    <location>
        <begin position="253"/>
        <end position="276"/>
    </location>
</feature>
<dbReference type="AlphaFoldDB" id="A0A183V4Y7"/>
<dbReference type="EMBL" id="UYWY01023106">
    <property type="protein sequence ID" value="VDM47128.1"/>
    <property type="molecule type" value="Genomic_DNA"/>
</dbReference>
<evidence type="ECO:0000313" key="5">
    <source>
        <dbReference type="Proteomes" id="UP000050794"/>
    </source>
</evidence>
<reference evidence="4 5" key="2">
    <citation type="submission" date="2018-11" db="EMBL/GenBank/DDBJ databases">
        <authorList>
            <consortium name="Pathogen Informatics"/>
        </authorList>
    </citation>
    <scope>NUCLEOTIDE SEQUENCE [LARGE SCALE GENOMIC DNA]</scope>
</reference>
<reference evidence="6" key="1">
    <citation type="submission" date="2016-06" db="UniProtKB">
        <authorList>
            <consortium name="WormBaseParasite"/>
        </authorList>
    </citation>
    <scope>IDENTIFICATION</scope>
</reference>
<feature type="compositionally biased region" description="Acidic residues" evidence="3">
    <location>
        <begin position="215"/>
        <end position="236"/>
    </location>
</feature>
<dbReference type="InterPro" id="IPR052414">
    <property type="entry name" value="U3_snoRNA-assoc_WDR"/>
</dbReference>
<evidence type="ECO:0000256" key="3">
    <source>
        <dbReference type="SAM" id="MobiDB-lite"/>
    </source>
</evidence>
<feature type="region of interest" description="Disordered" evidence="3">
    <location>
        <begin position="203"/>
        <end position="291"/>
    </location>
</feature>
<evidence type="ECO:0000313" key="4">
    <source>
        <dbReference type="EMBL" id="VDM47128.1"/>
    </source>
</evidence>
<dbReference type="PANTHER" id="PTHR44267:SF1">
    <property type="entry name" value="WD REPEAT-CONTAINING PROTEIN 43"/>
    <property type="match status" value="1"/>
</dbReference>
<comment type="subcellular location">
    <subcellularLocation>
        <location evidence="1">Nucleus</location>
    </subcellularLocation>
</comment>
<dbReference type="GO" id="GO:0000462">
    <property type="term" value="P:maturation of SSU-rRNA from tricistronic rRNA transcript (SSU-rRNA, 5.8S rRNA, LSU-rRNA)"/>
    <property type="evidence" value="ECO:0007669"/>
    <property type="project" value="TreeGrafter"/>
</dbReference>
<evidence type="ECO:0000313" key="6">
    <source>
        <dbReference type="WBParaSite" id="TCNE_0001580801-mRNA-1"/>
    </source>
</evidence>
<sequence length="291" mass="32510">MWSSTRGSNMELFLRIGTNEHYCLLGRLSPKVRMRRRSAKQNGGVASGLHNGPMCDGDLNGALESDEKTETSNKAKGPSHSAKKQKNDVKDLALKDRLKAFNESRHNAEEATKKDTAQYEREATMQLVDNASTSKGDRDQETKIGSLENELGTLYSWMRSRSDHIGALYNLHGKLMLLVEQIERRANPKFFIFQQPTVLFNDDAETASERSESSAEIEENESVPSDDDWWEDEDIASDGSELSNSGGKRTASDEESSEDEEDEEGSEQDEDEEEGESVQGKKGSNDEMDVD</sequence>
<dbReference type="GO" id="GO:0005730">
    <property type="term" value="C:nucleolus"/>
    <property type="evidence" value="ECO:0007669"/>
    <property type="project" value="TreeGrafter"/>
</dbReference>
<name>A0A183V4Y7_TOXCA</name>
<keyword evidence="5" id="KW-1185">Reference proteome</keyword>
<gene>
    <name evidence="4" type="ORF">TCNE_LOCUS15807</name>
</gene>
<feature type="region of interest" description="Disordered" evidence="3">
    <location>
        <begin position="33"/>
        <end position="89"/>
    </location>
</feature>
<evidence type="ECO:0000256" key="2">
    <source>
        <dbReference type="ARBA" id="ARBA00023242"/>
    </source>
</evidence>
<proteinExistence type="predicted"/>
<keyword evidence="2" id="KW-0539">Nucleus</keyword>
<accession>A0A183V4Y7</accession>
<dbReference type="WBParaSite" id="TCNE_0001580801-mRNA-1">
    <property type="protein sequence ID" value="TCNE_0001580801-mRNA-1"/>
    <property type="gene ID" value="TCNE_0001580801"/>
</dbReference>